<reference evidence="2 3" key="2">
    <citation type="submission" date="2018-06" db="EMBL/GenBank/DDBJ databases">
        <title>Comparative genomics of rhizobia nodulating Arachis hypogaea in China.</title>
        <authorList>
            <person name="Li Y."/>
        </authorList>
    </citation>
    <scope>NUCLEOTIDE SEQUENCE [LARGE SCALE GENOMIC DNA]</scope>
    <source>
        <strain evidence="2 3">CCBAU 51658</strain>
    </source>
</reference>
<dbReference type="EMBL" id="BMHC01000004">
    <property type="protein sequence ID" value="GGI23793.1"/>
    <property type="molecule type" value="Genomic_DNA"/>
</dbReference>
<evidence type="ECO:0000313" key="2">
    <source>
        <dbReference type="EMBL" id="QOZ60504.1"/>
    </source>
</evidence>
<organism evidence="1 4">
    <name type="scientific">Bradyrhizobium guangdongense</name>
    <dbReference type="NCBI Taxonomy" id="1325090"/>
    <lineage>
        <taxon>Bacteria</taxon>
        <taxon>Pseudomonadati</taxon>
        <taxon>Pseudomonadota</taxon>
        <taxon>Alphaproteobacteria</taxon>
        <taxon>Hyphomicrobiales</taxon>
        <taxon>Nitrobacteraceae</taxon>
        <taxon>Bradyrhizobium</taxon>
    </lineage>
</organism>
<dbReference type="OrthoDB" id="9871357at2"/>
<evidence type="ECO:0000313" key="3">
    <source>
        <dbReference type="Proteomes" id="UP000593880"/>
    </source>
</evidence>
<keyword evidence="3" id="KW-1185">Reference proteome</keyword>
<dbReference type="AlphaFoldDB" id="A0A410V700"/>
<dbReference type="EMBL" id="CP030057">
    <property type="protein sequence ID" value="QOZ60504.1"/>
    <property type="molecule type" value="Genomic_DNA"/>
</dbReference>
<sequence length="87" mass="9508">MGAIETFIEELRAEPALSGHANQFEAAFKASRIEAAKNKHANNFLAALRLIVQRQDKSLVERFDAILKLTAFKGPVVGSVSKLVGWA</sequence>
<protein>
    <submittedName>
        <fullName evidence="1">Uncharacterized protein</fullName>
    </submittedName>
</protein>
<evidence type="ECO:0000313" key="1">
    <source>
        <dbReference type="EMBL" id="GGI23793.1"/>
    </source>
</evidence>
<name>A0A410V700_9BRAD</name>
<dbReference type="Proteomes" id="UP000625079">
    <property type="component" value="Unassembled WGS sequence"/>
</dbReference>
<dbReference type="RefSeq" id="WP_128966109.1">
    <property type="nucleotide sequence ID" value="NZ_BMHC01000004.1"/>
</dbReference>
<reference evidence="1" key="3">
    <citation type="submission" date="2022-12" db="EMBL/GenBank/DDBJ databases">
        <authorList>
            <person name="Sun Q."/>
            <person name="Zhou Y."/>
        </authorList>
    </citation>
    <scope>NUCLEOTIDE SEQUENCE</scope>
    <source>
        <strain evidence="1">CGMCC 1.15034</strain>
    </source>
</reference>
<dbReference type="Proteomes" id="UP000593880">
    <property type="component" value="Chromosome"/>
</dbReference>
<proteinExistence type="predicted"/>
<gene>
    <name evidence="1" type="ORF">GCM10010987_26160</name>
    <name evidence="2" type="ORF">XH86_18590</name>
</gene>
<accession>A0A410V700</accession>
<reference evidence="1" key="1">
    <citation type="journal article" date="2014" name="Int. J. Syst. Evol. Microbiol.">
        <title>Complete genome sequence of Corynebacterium casei LMG S-19264T (=DSM 44701T), isolated from a smear-ripened cheese.</title>
        <authorList>
            <consortium name="US DOE Joint Genome Institute (JGI-PGF)"/>
            <person name="Walter F."/>
            <person name="Albersmeier A."/>
            <person name="Kalinowski J."/>
            <person name="Ruckert C."/>
        </authorList>
    </citation>
    <scope>NUCLEOTIDE SEQUENCE</scope>
    <source>
        <strain evidence="1">CGMCC 1.15034</strain>
    </source>
</reference>
<evidence type="ECO:0000313" key="4">
    <source>
        <dbReference type="Proteomes" id="UP000625079"/>
    </source>
</evidence>